<dbReference type="GO" id="GO:0003723">
    <property type="term" value="F:RNA binding"/>
    <property type="evidence" value="ECO:0007669"/>
    <property type="project" value="UniProtKB-UniRule"/>
</dbReference>
<feature type="domain" description="NusB/RsmB/TIM44" evidence="7">
    <location>
        <begin position="2"/>
        <end position="130"/>
    </location>
</feature>
<dbReference type="Gene3D" id="1.10.940.10">
    <property type="entry name" value="NusB-like"/>
    <property type="match status" value="1"/>
</dbReference>
<gene>
    <name evidence="6" type="primary">nusB</name>
    <name evidence="8" type="ORF">SAMN04488558_10242</name>
</gene>
<organism evidence="8 9">
    <name type="scientific">Ignavigranum ruoffiae</name>
    <dbReference type="NCBI Taxonomy" id="89093"/>
    <lineage>
        <taxon>Bacteria</taxon>
        <taxon>Bacillati</taxon>
        <taxon>Bacillota</taxon>
        <taxon>Bacilli</taxon>
        <taxon>Lactobacillales</taxon>
        <taxon>Aerococcaceae</taxon>
        <taxon>Ignavigranum</taxon>
    </lineage>
</organism>
<dbReference type="PANTHER" id="PTHR11078">
    <property type="entry name" value="N UTILIZATION SUBSTANCE PROTEIN B-RELATED"/>
    <property type="match status" value="1"/>
</dbReference>
<dbReference type="GO" id="GO:0005829">
    <property type="term" value="C:cytosol"/>
    <property type="evidence" value="ECO:0007669"/>
    <property type="project" value="TreeGrafter"/>
</dbReference>
<keyword evidence="5 6" id="KW-0804">Transcription</keyword>
<name>A0A1H9AP06_9LACT</name>
<protein>
    <recommendedName>
        <fullName evidence="6">Transcription antitermination protein NusB</fullName>
    </recommendedName>
    <alternativeName>
        <fullName evidence="6">Antitermination factor NusB</fullName>
    </alternativeName>
</protein>
<proteinExistence type="inferred from homology"/>
<dbReference type="PANTHER" id="PTHR11078:SF3">
    <property type="entry name" value="ANTITERMINATION NUSB DOMAIN-CONTAINING PROTEIN"/>
    <property type="match status" value="1"/>
</dbReference>
<dbReference type="EMBL" id="FOEN01000002">
    <property type="protein sequence ID" value="SEP78506.1"/>
    <property type="molecule type" value="Genomic_DNA"/>
</dbReference>
<keyword evidence="4 6" id="KW-0805">Transcription regulation</keyword>
<dbReference type="STRING" id="89093.SAMN04488558_10242"/>
<keyword evidence="2 6" id="KW-0889">Transcription antitermination</keyword>
<evidence type="ECO:0000259" key="7">
    <source>
        <dbReference type="Pfam" id="PF01029"/>
    </source>
</evidence>
<reference evidence="8 9" key="1">
    <citation type="submission" date="2016-10" db="EMBL/GenBank/DDBJ databases">
        <authorList>
            <person name="de Groot N.N."/>
        </authorList>
    </citation>
    <scope>NUCLEOTIDE SEQUENCE [LARGE SCALE GENOMIC DNA]</scope>
    <source>
        <strain evidence="8 9">DSM 15695</strain>
    </source>
</reference>
<dbReference type="InterPro" id="IPR006027">
    <property type="entry name" value="NusB_RsmB_TIM44"/>
</dbReference>
<evidence type="ECO:0000256" key="4">
    <source>
        <dbReference type="ARBA" id="ARBA00023015"/>
    </source>
</evidence>
<dbReference type="Pfam" id="PF01029">
    <property type="entry name" value="NusB"/>
    <property type="match status" value="1"/>
</dbReference>
<evidence type="ECO:0000256" key="6">
    <source>
        <dbReference type="HAMAP-Rule" id="MF_00073"/>
    </source>
</evidence>
<evidence type="ECO:0000256" key="5">
    <source>
        <dbReference type="ARBA" id="ARBA00023163"/>
    </source>
</evidence>
<dbReference type="InterPro" id="IPR011605">
    <property type="entry name" value="NusB_fam"/>
</dbReference>
<evidence type="ECO:0000256" key="1">
    <source>
        <dbReference type="ARBA" id="ARBA00005952"/>
    </source>
</evidence>
<keyword evidence="9" id="KW-1185">Reference proteome</keyword>
<dbReference type="GO" id="GO:0006353">
    <property type="term" value="P:DNA-templated transcription termination"/>
    <property type="evidence" value="ECO:0007669"/>
    <property type="project" value="UniProtKB-UniRule"/>
</dbReference>
<keyword evidence="3 6" id="KW-0694">RNA-binding</keyword>
<dbReference type="InterPro" id="IPR035926">
    <property type="entry name" value="NusB-like_sf"/>
</dbReference>
<dbReference type="Proteomes" id="UP000198833">
    <property type="component" value="Unassembled WGS sequence"/>
</dbReference>
<dbReference type="AlphaFoldDB" id="A0A1H9AP06"/>
<comment type="function">
    <text evidence="6">Involved in transcription antitermination. Required for transcription of ribosomal RNA (rRNA) genes. Binds specifically to the boxA antiterminator sequence of the ribosomal RNA (rrn) operons.</text>
</comment>
<evidence type="ECO:0000313" key="8">
    <source>
        <dbReference type="EMBL" id="SEP78506.1"/>
    </source>
</evidence>
<dbReference type="HAMAP" id="MF_00073">
    <property type="entry name" value="NusB"/>
    <property type="match status" value="1"/>
</dbReference>
<comment type="similarity">
    <text evidence="1 6">Belongs to the NusB family.</text>
</comment>
<evidence type="ECO:0000256" key="2">
    <source>
        <dbReference type="ARBA" id="ARBA00022814"/>
    </source>
</evidence>
<dbReference type="NCBIfam" id="TIGR01951">
    <property type="entry name" value="nusB"/>
    <property type="match status" value="1"/>
</dbReference>
<dbReference type="SUPFAM" id="SSF48013">
    <property type="entry name" value="NusB-like"/>
    <property type="match status" value="1"/>
</dbReference>
<accession>A0A1H9AP06</accession>
<evidence type="ECO:0000313" key="9">
    <source>
        <dbReference type="Proteomes" id="UP000198833"/>
    </source>
</evidence>
<sequence length="137" mass="15640">MRMVAIQTLYQLLDGSDNLSVEAALAYALENGNFPDEGYLAENYLFLNQLVYGVLEHQEELDQILSTELDNWSVERLQKIDRVILRLALFEMEFLPEAEVPKVVAVDEAIELARGFSDDKSRQFVSGILMKRLNEGK</sequence>
<evidence type="ECO:0000256" key="3">
    <source>
        <dbReference type="ARBA" id="ARBA00022884"/>
    </source>
</evidence>
<dbReference type="GO" id="GO:0031564">
    <property type="term" value="P:transcription antitermination"/>
    <property type="evidence" value="ECO:0007669"/>
    <property type="project" value="UniProtKB-KW"/>
</dbReference>